<keyword evidence="3" id="KW-1185">Reference proteome</keyword>
<name>A0A7D7RS15_9ACTN</name>
<gene>
    <name evidence="2" type="ORF">H1R19_06125</name>
</gene>
<protein>
    <submittedName>
        <fullName evidence="2">DUF3618 domain-containing protein</fullName>
    </submittedName>
</protein>
<organism evidence="2 3">
    <name type="scientific">Gordonia jinghuaiqii</name>
    <dbReference type="NCBI Taxonomy" id="2758710"/>
    <lineage>
        <taxon>Bacteria</taxon>
        <taxon>Bacillati</taxon>
        <taxon>Actinomycetota</taxon>
        <taxon>Actinomycetes</taxon>
        <taxon>Mycobacteriales</taxon>
        <taxon>Gordoniaceae</taxon>
        <taxon>Gordonia</taxon>
    </lineage>
</organism>
<dbReference type="AlphaFoldDB" id="A0A7D7RS15"/>
<dbReference type="KEGG" id="gji:H1R19_06125"/>
<dbReference type="Pfam" id="PF12277">
    <property type="entry name" value="DUF3618"/>
    <property type="match status" value="1"/>
</dbReference>
<dbReference type="InterPro" id="IPR022062">
    <property type="entry name" value="DUF3618"/>
</dbReference>
<evidence type="ECO:0000313" key="2">
    <source>
        <dbReference type="EMBL" id="QMT02713.1"/>
    </source>
</evidence>
<feature type="transmembrane region" description="Helical" evidence="1">
    <location>
        <begin position="60"/>
        <end position="78"/>
    </location>
</feature>
<keyword evidence="1" id="KW-1133">Transmembrane helix</keyword>
<accession>A0A7D7RS15</accession>
<dbReference type="Proteomes" id="UP000515663">
    <property type="component" value="Chromosome"/>
</dbReference>
<sequence>MSETHPERDENPPPIEQQREELAETVDALTAKLDVPSRLSDAAADTAATAKVKAQENRTVLIGVAAAALVAIGAVVVLRRRRS</sequence>
<evidence type="ECO:0000256" key="1">
    <source>
        <dbReference type="SAM" id="Phobius"/>
    </source>
</evidence>
<reference evidence="3" key="1">
    <citation type="submission" date="2020-07" db="EMBL/GenBank/DDBJ databases">
        <title>novel species isolated from the respiratory tract of Marmot.</title>
        <authorList>
            <person name="Zhang G."/>
        </authorList>
    </citation>
    <scope>NUCLEOTIDE SEQUENCE [LARGE SCALE GENOMIC DNA]</scope>
    <source>
        <strain evidence="3">686</strain>
    </source>
</reference>
<dbReference type="EMBL" id="CP059491">
    <property type="protein sequence ID" value="QMT02713.1"/>
    <property type="molecule type" value="Genomic_DNA"/>
</dbReference>
<evidence type="ECO:0000313" key="3">
    <source>
        <dbReference type="Proteomes" id="UP000515663"/>
    </source>
</evidence>
<keyword evidence="1" id="KW-0472">Membrane</keyword>
<dbReference type="RefSeq" id="WP_188331703.1">
    <property type="nucleotide sequence ID" value="NZ_CP059491.1"/>
</dbReference>
<proteinExistence type="predicted"/>
<keyword evidence="1" id="KW-0812">Transmembrane</keyword>